<dbReference type="SUPFAM" id="SSF47413">
    <property type="entry name" value="lambda repressor-like DNA-binding domains"/>
    <property type="match status" value="1"/>
</dbReference>
<comment type="caution">
    <text evidence="2">The sequence shown here is derived from an EMBL/GenBank/DDBJ whole genome shotgun (WGS) entry which is preliminary data.</text>
</comment>
<dbReference type="EMBL" id="JAUSTF010000002">
    <property type="protein sequence ID" value="MDQ0180134.1"/>
    <property type="molecule type" value="Genomic_DNA"/>
</dbReference>
<evidence type="ECO:0008006" key="6">
    <source>
        <dbReference type="Google" id="ProtNLM"/>
    </source>
</evidence>
<dbReference type="EMBL" id="JAUSRG010000001">
    <property type="protein sequence ID" value="MDP9903213.1"/>
    <property type="molecule type" value="Genomic_DNA"/>
</dbReference>
<protein>
    <recommendedName>
        <fullName evidence="6">HTH cro/C1-type domain-containing protein</fullName>
    </recommendedName>
</protein>
<evidence type="ECO:0000313" key="3">
    <source>
        <dbReference type="EMBL" id="MDQ0180134.1"/>
    </source>
</evidence>
<proteinExistence type="predicted"/>
<sequence length="205" mass="22595">MAETLFPVRQRCKKCGKALGRDLATVLFGLYCSPSCAGMAEPSKDAGDSRTPRECKTMREGKWEFKRRYRSVQEIPDLIREDPSTNWYTCGHCGAIHVGHSRLGEAEQFRMVHVQSDIADVLVKRRGLATIAQVAKVAGVRPIRLKELENGVAHPDGMATLLKVAPVLGLSLGFGIRQRRGDGRDVPTRRAGSSVSVSRTRALRP</sequence>
<organism evidence="2 5">
    <name type="scientific">Arthrobacter bambusae</name>
    <dbReference type="NCBI Taxonomy" id="1338426"/>
    <lineage>
        <taxon>Bacteria</taxon>
        <taxon>Bacillati</taxon>
        <taxon>Actinomycetota</taxon>
        <taxon>Actinomycetes</taxon>
        <taxon>Micrococcales</taxon>
        <taxon>Micrococcaceae</taxon>
        <taxon>Arthrobacter</taxon>
    </lineage>
</organism>
<dbReference type="RefSeq" id="WP_306958833.1">
    <property type="nucleotide sequence ID" value="NZ_JAUSRG010000001.1"/>
</dbReference>
<dbReference type="CDD" id="cd00093">
    <property type="entry name" value="HTH_XRE"/>
    <property type="match status" value="1"/>
</dbReference>
<dbReference type="Gene3D" id="1.10.260.40">
    <property type="entry name" value="lambda repressor-like DNA-binding domains"/>
    <property type="match status" value="1"/>
</dbReference>
<dbReference type="InterPro" id="IPR010982">
    <property type="entry name" value="Lambda_DNA-bd_dom_sf"/>
</dbReference>
<evidence type="ECO:0000313" key="2">
    <source>
        <dbReference type="EMBL" id="MDP9903213.1"/>
    </source>
</evidence>
<dbReference type="Proteomes" id="UP001230951">
    <property type="component" value="Unassembled WGS sequence"/>
</dbReference>
<keyword evidence="4" id="KW-1185">Reference proteome</keyword>
<name>A0AAW8DEX5_9MICC</name>
<feature type="region of interest" description="Disordered" evidence="1">
    <location>
        <begin position="180"/>
        <end position="205"/>
    </location>
</feature>
<evidence type="ECO:0000256" key="1">
    <source>
        <dbReference type="SAM" id="MobiDB-lite"/>
    </source>
</evidence>
<evidence type="ECO:0000313" key="4">
    <source>
        <dbReference type="Proteomes" id="UP001230951"/>
    </source>
</evidence>
<dbReference type="InterPro" id="IPR001387">
    <property type="entry name" value="Cro/C1-type_HTH"/>
</dbReference>
<dbReference type="GO" id="GO:0003677">
    <property type="term" value="F:DNA binding"/>
    <property type="evidence" value="ECO:0007669"/>
    <property type="project" value="InterPro"/>
</dbReference>
<evidence type="ECO:0000313" key="5">
    <source>
        <dbReference type="Proteomes" id="UP001242995"/>
    </source>
</evidence>
<accession>A0AAW8DEX5</accession>
<dbReference type="Proteomes" id="UP001242995">
    <property type="component" value="Unassembled WGS sequence"/>
</dbReference>
<reference evidence="2 4" key="1">
    <citation type="submission" date="2023-07" db="EMBL/GenBank/DDBJ databases">
        <title>Sorghum-associated microbial communities from plants grown in Nebraska, USA.</title>
        <authorList>
            <person name="Schachtman D."/>
        </authorList>
    </citation>
    <scope>NUCLEOTIDE SEQUENCE</scope>
    <source>
        <strain evidence="2">DS1006</strain>
        <strain evidence="3 4">DS1016</strain>
    </source>
</reference>
<gene>
    <name evidence="2" type="ORF">J2S90_000153</name>
    <name evidence="3" type="ORF">J2S93_001550</name>
</gene>
<dbReference type="AlphaFoldDB" id="A0AAW8DEX5"/>